<evidence type="ECO:0000256" key="1">
    <source>
        <dbReference type="ARBA" id="ARBA00004496"/>
    </source>
</evidence>
<dbReference type="STRING" id="205917.A0A4Y9YK68"/>
<keyword evidence="6 7" id="KW-0175">Coiled coil</keyword>
<comment type="function">
    <text evidence="7">Regulatory subunit of the poly(A)-nuclease (PAN) deadenylation complex, one of two cytoplasmic mRNA deadenylases involved in mRNA turnover. PAN specifically shortens poly(A) tails of RNA and the activity is stimulated by poly(A)-binding protein PAB1. PAN deadenylation is followed by rapid degradation of the shortened mRNA tails by the CCR4-NOT complex. Deadenylated mRNAs are then degraded by two alternative mechanisms, namely exosome-mediated 3'-5' exonucleolytic degradation, or deadenlyation-dependent mRNA decaping and subsequent 5'-3' exonucleolytic degradation by XRN1. May also be involved in post-transcriptional maturation of mRNA poly(A) tails. PAN3 acts as a positive regulator for PAN activity, recruiting the catalytic subunit PAN2 to mRNA via its interaction with RNA and with PAB1.</text>
</comment>
<evidence type="ECO:0000256" key="4">
    <source>
        <dbReference type="ARBA" id="ARBA00022741"/>
    </source>
</evidence>
<dbReference type="Pfam" id="PF00069">
    <property type="entry name" value="Pkinase"/>
    <property type="match status" value="1"/>
</dbReference>
<comment type="caution">
    <text evidence="9">The sequence shown here is derived from an EMBL/GenBank/DDBJ whole genome shotgun (WGS) entry which is preliminary data.</text>
</comment>
<evidence type="ECO:0000256" key="5">
    <source>
        <dbReference type="ARBA" id="ARBA00022840"/>
    </source>
</evidence>
<comment type="domain">
    <text evidence="7">The N-terminal zinc finger binds to poly(A) RNA.</text>
</comment>
<evidence type="ECO:0000256" key="3">
    <source>
        <dbReference type="ARBA" id="ARBA00022664"/>
    </source>
</evidence>
<dbReference type="Gene3D" id="1.20.5.5160">
    <property type="match status" value="1"/>
</dbReference>
<dbReference type="FunFam" id="1.10.287.3700:FF:000001">
    <property type="entry name" value="PAN2-PAN3 deadenylation complex subunit PAN3"/>
    <property type="match status" value="1"/>
</dbReference>
<evidence type="ECO:0000313" key="10">
    <source>
        <dbReference type="Proteomes" id="UP000298327"/>
    </source>
</evidence>
<comment type="caution">
    <text evidence="7">Lacks conserved residue(s) required for the propagation of feature annotation.</text>
</comment>
<dbReference type="EMBL" id="SEOQ01000515">
    <property type="protein sequence ID" value="TFY61339.1"/>
    <property type="molecule type" value="Genomic_DNA"/>
</dbReference>
<dbReference type="SUPFAM" id="SSF56112">
    <property type="entry name" value="Protein kinase-like (PK-like)"/>
    <property type="match status" value="1"/>
</dbReference>
<feature type="domain" description="Protein kinase" evidence="8">
    <location>
        <begin position="195"/>
        <end position="477"/>
    </location>
</feature>
<dbReference type="InterPro" id="IPR011009">
    <property type="entry name" value="Kinase-like_dom_sf"/>
</dbReference>
<sequence>MHPFEASDGQSPMMMHEYDHGFFPPQPAYIRQPLDYHLYSHPLPQLPPSHFISETLYSDLQQRSETQRTVPAPGLSLPEELQGYHTLVPLETSSGERRKFGSWHSTVYRATGKDDRGYALRRVETVVFSERLRRLALSSRTRVFLLLGKVCKRVEQEQANALSPLEGGLNSIALALSGFHSSASASASATYANAYRSCPGAGDRLTGELCVAASDARVRAYDDNPIVCRRSREPPLHRVLPERDEFPYRADFRLMHQAAFTSIEQWSKIRHPNIVSVHEAFTTRSFGDSSLVVAYSYHPNAVTLYEAHIKPKAPTFQNGRLQAQPQLVSERTLWSYVIQIAGAIKTVHEKGLAVRMVDPSKVLVTGKNRVRISSCGLADVLSYSPTNEPLSTPGAPSPATSAYTTLLQQEDLVSFGKLIFALCCGSTTAINNLNKALETLSKNFSADVKNVALFCLSKPGIHKHIGQLFDMIGSRLLTEMDEMQNGMDYLEGELLTELENARLVRLLCKFGFINERPEFARDARWSETGDRYIIKLFRDFVFHQVDEHGQPVVNLSHVLTCLNKLDAGTDERMMLVSRDEQSVLVVSYKDVKACVESAFRRVGSELARR</sequence>
<dbReference type="PROSITE" id="PS50011">
    <property type="entry name" value="PROTEIN_KINASE_DOM"/>
    <property type="match status" value="1"/>
</dbReference>
<dbReference type="PANTHER" id="PTHR12272:SF11">
    <property type="entry name" value="PAN2-PAN3 DEADENYLATION COMPLEX SUBUNIT PAN3"/>
    <property type="match status" value="1"/>
</dbReference>
<accession>A0A4Y9YK68</accession>
<comment type="subcellular location">
    <subcellularLocation>
        <location evidence="1 7">Cytoplasm</location>
    </subcellularLocation>
</comment>
<dbReference type="HAMAP" id="MF_03181">
    <property type="entry name" value="PAN3"/>
    <property type="match status" value="1"/>
</dbReference>
<feature type="coiled-coil region" evidence="7">
    <location>
        <begin position="474"/>
        <end position="512"/>
    </location>
</feature>
<feature type="binding site" evidence="7">
    <location>
        <begin position="360"/>
        <end position="361"/>
    </location>
    <ligand>
        <name>ATP</name>
        <dbReference type="ChEBI" id="CHEBI:30616"/>
    </ligand>
</feature>
<keyword evidence="5 7" id="KW-0067">ATP-binding</keyword>
<feature type="binding site" evidence="7">
    <location>
        <position position="229"/>
    </location>
    <ligand>
        <name>ATP</name>
        <dbReference type="ChEBI" id="CHEBI:30616"/>
    </ligand>
</feature>
<evidence type="ECO:0000256" key="7">
    <source>
        <dbReference type="HAMAP-Rule" id="MF_03181"/>
    </source>
</evidence>
<dbReference type="InterPro" id="IPR030844">
    <property type="entry name" value="PAN3"/>
</dbReference>
<dbReference type="AlphaFoldDB" id="A0A4Y9YK68"/>
<dbReference type="GO" id="GO:0004672">
    <property type="term" value="F:protein kinase activity"/>
    <property type="evidence" value="ECO:0007669"/>
    <property type="project" value="InterPro"/>
</dbReference>
<keyword evidence="2 7" id="KW-0963">Cytoplasm</keyword>
<dbReference type="PANTHER" id="PTHR12272">
    <property type="entry name" value="DEADENYLATION COMPLEX SUBUNIT PAN3"/>
    <property type="match status" value="1"/>
</dbReference>
<evidence type="ECO:0000313" key="9">
    <source>
        <dbReference type="EMBL" id="TFY61339.1"/>
    </source>
</evidence>
<keyword evidence="10" id="KW-1185">Reference proteome</keyword>
<gene>
    <name evidence="7" type="primary">PAN3</name>
    <name evidence="9" type="ORF">EVG20_g7096</name>
</gene>
<dbReference type="GO" id="GO:0006397">
    <property type="term" value="P:mRNA processing"/>
    <property type="evidence" value="ECO:0007669"/>
    <property type="project" value="UniProtKB-KW"/>
</dbReference>
<organism evidence="9 10">
    <name type="scientific">Dentipellis fragilis</name>
    <dbReference type="NCBI Taxonomy" id="205917"/>
    <lineage>
        <taxon>Eukaryota</taxon>
        <taxon>Fungi</taxon>
        <taxon>Dikarya</taxon>
        <taxon>Basidiomycota</taxon>
        <taxon>Agaricomycotina</taxon>
        <taxon>Agaricomycetes</taxon>
        <taxon>Russulales</taxon>
        <taxon>Hericiaceae</taxon>
        <taxon>Dentipellis</taxon>
    </lineage>
</organism>
<comment type="subunit">
    <text evidence="7">Homodimer. Forms a heterotrimer with a catalytic subunit PAN2 to form the poly(A)-nuclease (PAN) deadenylation complex. Interacts (via PAM-2 motif) with poly(A)-binding protein PAB1 (via PABC domain), conferring substrate specificity of the enzyme complex.</text>
</comment>
<dbReference type="Gene3D" id="1.10.510.10">
    <property type="entry name" value="Transferase(Phosphotransferase) domain 1"/>
    <property type="match status" value="2"/>
</dbReference>
<dbReference type="InterPro" id="IPR041332">
    <property type="entry name" value="Pan3_CK"/>
</dbReference>
<dbReference type="GO" id="GO:0000289">
    <property type="term" value="P:nuclear-transcribed mRNA poly(A) tail shortening"/>
    <property type="evidence" value="ECO:0007669"/>
    <property type="project" value="UniProtKB-UniRule"/>
</dbReference>
<dbReference type="GO" id="GO:0005524">
    <property type="term" value="F:ATP binding"/>
    <property type="evidence" value="ECO:0007669"/>
    <property type="project" value="UniProtKB-UniRule"/>
</dbReference>
<protein>
    <recommendedName>
        <fullName evidence="7">PAN2-PAN3 deadenylation complex subunit PAN3</fullName>
    </recommendedName>
    <alternativeName>
        <fullName evidence="7">PAB1P-dependent poly(A)-specific ribonuclease</fullName>
    </alternativeName>
    <alternativeName>
        <fullName evidence="7">Poly(A)-nuclease deadenylation complex subunit 3</fullName>
        <shortName evidence="7">PAN deadenylation complex subunit 3</shortName>
    </alternativeName>
</protein>
<evidence type="ECO:0000256" key="6">
    <source>
        <dbReference type="ARBA" id="ARBA00023054"/>
    </source>
</evidence>
<evidence type="ECO:0000259" key="8">
    <source>
        <dbReference type="PROSITE" id="PS50011"/>
    </source>
</evidence>
<evidence type="ECO:0000256" key="2">
    <source>
        <dbReference type="ARBA" id="ARBA00022490"/>
    </source>
</evidence>
<dbReference type="GO" id="GO:0031251">
    <property type="term" value="C:PAN complex"/>
    <property type="evidence" value="ECO:0007669"/>
    <property type="project" value="UniProtKB-UniRule"/>
</dbReference>
<dbReference type="Gene3D" id="1.10.287.3700">
    <property type="match status" value="1"/>
</dbReference>
<keyword evidence="3 7" id="KW-0507">mRNA processing</keyword>
<reference evidence="9 10" key="1">
    <citation type="submission" date="2019-02" db="EMBL/GenBank/DDBJ databases">
        <title>Genome sequencing of the rare red list fungi Dentipellis fragilis.</title>
        <authorList>
            <person name="Buettner E."/>
            <person name="Kellner H."/>
        </authorList>
    </citation>
    <scope>NUCLEOTIDE SEQUENCE [LARGE SCALE GENOMIC DNA]</scope>
    <source>
        <strain evidence="9 10">DSM 105465</strain>
    </source>
</reference>
<comment type="domain">
    <text evidence="7">Contains a pseudokinase domain. The protein kinase domain is predicted to be catalytically inactive because some of the residues important for catalytic activity are substituted and it lacks the equivalent of the binding site for a peptide substrate. However, it has retained an ATP-binding site and ATP-binding is required for mRNA degradation, stimulating the activity of the PAN2 nuclease in vitro. The nucleotide-binding site is juxtaposed to the RNase active site of PAN2 in the complex and may actually bind nucleosides of a poly(A) RNA rather than ATP, feeding the poly(A)-tail to the active site of the deadenylase and thus increasing the efficiency with which this distributive enzyme degrades oligo(A) RNAs.</text>
</comment>
<dbReference type="InterPro" id="IPR000719">
    <property type="entry name" value="Prot_kinase_dom"/>
</dbReference>
<dbReference type="Pfam" id="PF18101">
    <property type="entry name" value="Pan3_CK"/>
    <property type="match status" value="1"/>
</dbReference>
<proteinExistence type="inferred from homology"/>
<keyword evidence="4 7" id="KW-0547">Nucleotide-binding</keyword>
<dbReference type="GO" id="GO:0000932">
    <property type="term" value="C:P-body"/>
    <property type="evidence" value="ECO:0007669"/>
    <property type="project" value="TreeGrafter"/>
</dbReference>
<dbReference type="GO" id="GO:0008143">
    <property type="term" value="F:poly(A) binding"/>
    <property type="evidence" value="ECO:0007669"/>
    <property type="project" value="TreeGrafter"/>
</dbReference>
<dbReference type="Proteomes" id="UP000298327">
    <property type="component" value="Unassembled WGS sequence"/>
</dbReference>
<comment type="similarity">
    <text evidence="7">Belongs to the protein kinase superfamily. PAN3 family.</text>
</comment>
<comment type="domain">
    <text evidence="7">The pseudokinase domain, the coiled-coil (CC), and C-terminal knob domain (CK) form a structural unit (PKC) that forms an extensive high-affinity interaction surface for PAN2.</text>
</comment>
<name>A0A4Y9YK68_9AGAM</name>
<dbReference type="OrthoDB" id="204958at2759"/>
<feature type="region of interest" description="Knob domain" evidence="7">
    <location>
        <begin position="513"/>
        <end position="609"/>
    </location>
</feature>